<evidence type="ECO:0000313" key="2">
    <source>
        <dbReference type="EMBL" id="GJD67082.1"/>
    </source>
</evidence>
<gene>
    <name evidence="2" type="primary">aaeA_6</name>
    <name evidence="2" type="ORF">MPEAHAMD_7289</name>
</gene>
<dbReference type="Gene3D" id="2.40.30.170">
    <property type="match status" value="1"/>
</dbReference>
<reference evidence="2" key="1">
    <citation type="journal article" date="2016" name="Front. Microbiol.">
        <title>Genome Sequence of the Piezophilic, Mesophilic Sulfate-Reducing Bacterium Desulfovibrio indicus J2T.</title>
        <authorList>
            <person name="Cao J."/>
            <person name="Maignien L."/>
            <person name="Shao Z."/>
            <person name="Alain K."/>
            <person name="Jebbar M."/>
        </authorList>
    </citation>
    <scope>NUCLEOTIDE SEQUENCE</scope>
    <source>
        <strain evidence="2">JCM 32048</strain>
    </source>
</reference>
<keyword evidence="3" id="KW-1185">Reference proteome</keyword>
<organism evidence="2 3">
    <name type="scientific">Methylobacterium frigidaeris</name>
    <dbReference type="NCBI Taxonomy" id="2038277"/>
    <lineage>
        <taxon>Bacteria</taxon>
        <taxon>Pseudomonadati</taxon>
        <taxon>Pseudomonadota</taxon>
        <taxon>Alphaproteobacteria</taxon>
        <taxon>Hyphomicrobiales</taxon>
        <taxon>Methylobacteriaceae</taxon>
        <taxon>Methylobacterium</taxon>
    </lineage>
</organism>
<evidence type="ECO:0000259" key="1">
    <source>
        <dbReference type="Pfam" id="PF25963"/>
    </source>
</evidence>
<sequence length="50" mass="5614">MNPVYTWVRLAQRVPVRVRIDRKPADVPLVAGMTATVVGGDGRDPVSYWF</sequence>
<evidence type="ECO:0000313" key="3">
    <source>
        <dbReference type="Proteomes" id="UP001055286"/>
    </source>
</evidence>
<dbReference type="Proteomes" id="UP001055286">
    <property type="component" value="Unassembled WGS sequence"/>
</dbReference>
<reference evidence="2" key="2">
    <citation type="submission" date="2021-08" db="EMBL/GenBank/DDBJ databases">
        <authorList>
            <person name="Tani A."/>
            <person name="Ola A."/>
            <person name="Ogura Y."/>
            <person name="Katsura K."/>
            <person name="Hayashi T."/>
        </authorList>
    </citation>
    <scope>NUCLEOTIDE SEQUENCE</scope>
    <source>
        <strain evidence="2">JCM 32048</strain>
    </source>
</reference>
<comment type="caution">
    <text evidence="2">The sequence shown here is derived from an EMBL/GenBank/DDBJ whole genome shotgun (WGS) entry which is preliminary data.</text>
</comment>
<accession>A0AA37HJR9</accession>
<proteinExistence type="predicted"/>
<name>A0AA37HJR9_9HYPH</name>
<dbReference type="EMBL" id="BPQJ01000372">
    <property type="protein sequence ID" value="GJD67082.1"/>
    <property type="molecule type" value="Genomic_DNA"/>
</dbReference>
<dbReference type="Pfam" id="PF25963">
    <property type="entry name" value="Beta-barrel_AAEA"/>
    <property type="match status" value="1"/>
</dbReference>
<protein>
    <submittedName>
        <fullName evidence="2">p-hydroxybenzoic acid efflux pump subunit AaeA</fullName>
    </submittedName>
</protein>
<dbReference type="AlphaFoldDB" id="A0AA37HJR9"/>
<feature type="domain" description="p-hydroxybenzoic acid efflux pump subunit AaeA-like beta-barrel" evidence="1">
    <location>
        <begin position="2"/>
        <end position="38"/>
    </location>
</feature>
<dbReference type="InterPro" id="IPR058634">
    <property type="entry name" value="AaeA-lik-b-barrel"/>
</dbReference>